<keyword evidence="3 5" id="KW-0238">DNA-binding</keyword>
<dbReference type="CDD" id="cd08532">
    <property type="entry name" value="SAM_PNT-PDEF-like"/>
    <property type="match status" value="1"/>
</dbReference>
<dbReference type="SUPFAM" id="SSF47769">
    <property type="entry name" value="SAM/Pointed domain"/>
    <property type="match status" value="1"/>
</dbReference>
<evidence type="ECO:0000256" key="4">
    <source>
        <dbReference type="ARBA" id="ARBA00023242"/>
    </source>
</evidence>
<keyword evidence="10" id="KW-1185">Reference proteome</keyword>
<feature type="domain" description="ETS" evidence="7">
    <location>
        <begin position="516"/>
        <end position="599"/>
    </location>
</feature>
<name>A0AAV8VYW4_9CUCU</name>
<evidence type="ECO:0000256" key="6">
    <source>
        <dbReference type="SAM" id="MobiDB-lite"/>
    </source>
</evidence>
<feature type="region of interest" description="Disordered" evidence="6">
    <location>
        <begin position="477"/>
        <end position="512"/>
    </location>
</feature>
<sequence length="604" mass="67925">MLSDVCCNKNKQSGDVATVTSTLIQSEREYIQSFQVPDLIFPLQMPQTVPSAGFTPPCDYSNFAENFDLSLLPGGDQPVSPSTLFYTQSPPPVNAGKSSNNPKIYTTFYPNLAQQKSQTETNIDLGPDFQTLLVSGEEKKTCTYPRSPVSNIYLEVPSPKSYPNSPVGALSPYSPQSQGLLSPNDHFTNYRQSGESTFYPSSPEQSLYTASPSSVYSRSPCNEDYVQSSHYVKSEAYSNCTSPLPNFSPFKIKEESYSTSYASASPELNLDLLDTTVLEKQIKQESTVDFGNILQGFQSTDSLRQLLEEDLKKPEVDKPKDHQLLREVLNDTSFQKKFNIRPIDFGFVGEIKMEEPEGEQSDLSEQIARENIEPVLNLAIEQMRKDVDSTCATLGISADPSQWDAASVLSWIRWTSRQFGLPEPVSEQWDMPGPSLVALSEEDFTRRAPQGGMILHAQLEIWKAAYSEEDLRMQWLPETTSSNASSGDVSDDDEEESGPAHSESPKPTTSRSGSHIHLWQFLKELLASPQTHGSCIRWLDRSKGIFKIEDSVKVARLWGKRKNRPAMNYDKLSRSIRQYYKKGIMKKTERSQRLVYQFCHPYNL</sequence>
<gene>
    <name evidence="9" type="ORF">NQ315_002164</name>
</gene>
<accession>A0AAV8VYW4</accession>
<evidence type="ECO:0000313" key="9">
    <source>
        <dbReference type="EMBL" id="KAJ8919543.1"/>
    </source>
</evidence>
<dbReference type="SUPFAM" id="SSF46785">
    <property type="entry name" value="Winged helix' DNA-binding domain"/>
    <property type="match status" value="1"/>
</dbReference>
<dbReference type="GO" id="GO:0005634">
    <property type="term" value="C:nucleus"/>
    <property type="evidence" value="ECO:0007669"/>
    <property type="project" value="UniProtKB-SubCell"/>
</dbReference>
<evidence type="ECO:0000259" key="8">
    <source>
        <dbReference type="PROSITE" id="PS51433"/>
    </source>
</evidence>
<dbReference type="PROSITE" id="PS00346">
    <property type="entry name" value="ETS_DOMAIN_2"/>
    <property type="match status" value="1"/>
</dbReference>
<dbReference type="InterPro" id="IPR003118">
    <property type="entry name" value="Pointed_dom"/>
</dbReference>
<reference evidence="9 10" key="1">
    <citation type="journal article" date="2023" name="Insect Mol. Biol.">
        <title>Genome sequencing provides insights into the evolution of gene families encoding plant cell wall-degrading enzymes in longhorned beetles.</title>
        <authorList>
            <person name="Shin N.R."/>
            <person name="Okamura Y."/>
            <person name="Kirsch R."/>
            <person name="Pauchet Y."/>
        </authorList>
    </citation>
    <scope>NUCLEOTIDE SEQUENCE [LARGE SCALE GENOMIC DNA]</scope>
    <source>
        <strain evidence="9">EAD_L_NR</strain>
    </source>
</reference>
<comment type="similarity">
    <text evidence="2 5">Belongs to the ETS family.</text>
</comment>
<evidence type="ECO:0000259" key="7">
    <source>
        <dbReference type="PROSITE" id="PS50061"/>
    </source>
</evidence>
<dbReference type="PANTHER" id="PTHR11849">
    <property type="entry name" value="ETS"/>
    <property type="match status" value="1"/>
</dbReference>
<feature type="region of interest" description="Disordered" evidence="6">
    <location>
        <begin position="164"/>
        <end position="205"/>
    </location>
</feature>
<feature type="compositionally biased region" description="Polar residues" evidence="6">
    <location>
        <begin position="173"/>
        <end position="205"/>
    </location>
</feature>
<dbReference type="FunFam" id="1.10.10.10:FF:000220">
    <property type="entry name" value="SAM pointed domain-containing Ets transcription factor"/>
    <property type="match status" value="1"/>
</dbReference>
<dbReference type="PRINTS" id="PR00454">
    <property type="entry name" value="ETSDOMAIN"/>
</dbReference>
<dbReference type="SMART" id="SM00413">
    <property type="entry name" value="ETS"/>
    <property type="match status" value="1"/>
</dbReference>
<dbReference type="PANTHER" id="PTHR11849:SF182">
    <property type="entry name" value="SAM POINTED DOMAIN-CONTAINING ETS TRANSCRIPTION FACTOR"/>
    <property type="match status" value="1"/>
</dbReference>
<evidence type="ECO:0000256" key="3">
    <source>
        <dbReference type="ARBA" id="ARBA00023125"/>
    </source>
</evidence>
<dbReference type="InterPro" id="IPR046328">
    <property type="entry name" value="ETS_fam"/>
</dbReference>
<dbReference type="PROSITE" id="PS50061">
    <property type="entry name" value="ETS_DOMAIN_3"/>
    <property type="match status" value="1"/>
</dbReference>
<organism evidence="9 10">
    <name type="scientific">Exocentrus adspersus</name>
    <dbReference type="NCBI Taxonomy" id="1586481"/>
    <lineage>
        <taxon>Eukaryota</taxon>
        <taxon>Metazoa</taxon>
        <taxon>Ecdysozoa</taxon>
        <taxon>Arthropoda</taxon>
        <taxon>Hexapoda</taxon>
        <taxon>Insecta</taxon>
        <taxon>Pterygota</taxon>
        <taxon>Neoptera</taxon>
        <taxon>Endopterygota</taxon>
        <taxon>Coleoptera</taxon>
        <taxon>Polyphaga</taxon>
        <taxon>Cucujiformia</taxon>
        <taxon>Chrysomeloidea</taxon>
        <taxon>Cerambycidae</taxon>
        <taxon>Lamiinae</taxon>
        <taxon>Acanthocinini</taxon>
        <taxon>Exocentrus</taxon>
    </lineage>
</organism>
<dbReference type="Pfam" id="PF00178">
    <property type="entry name" value="Ets"/>
    <property type="match status" value="1"/>
</dbReference>
<comment type="caution">
    <text evidence="9">The sequence shown here is derived from an EMBL/GenBank/DDBJ whole genome shotgun (WGS) entry which is preliminary data.</text>
</comment>
<evidence type="ECO:0000313" key="10">
    <source>
        <dbReference type="Proteomes" id="UP001159042"/>
    </source>
</evidence>
<evidence type="ECO:0000256" key="1">
    <source>
        <dbReference type="ARBA" id="ARBA00004123"/>
    </source>
</evidence>
<dbReference type="PROSITE" id="PS00345">
    <property type="entry name" value="ETS_DOMAIN_1"/>
    <property type="match status" value="1"/>
</dbReference>
<dbReference type="Proteomes" id="UP001159042">
    <property type="component" value="Unassembled WGS sequence"/>
</dbReference>
<comment type="subcellular location">
    <subcellularLocation>
        <location evidence="1 5">Nucleus</location>
    </subcellularLocation>
</comment>
<dbReference type="InterPro" id="IPR036390">
    <property type="entry name" value="WH_DNA-bd_sf"/>
</dbReference>
<dbReference type="EMBL" id="JANEYG010000017">
    <property type="protein sequence ID" value="KAJ8919543.1"/>
    <property type="molecule type" value="Genomic_DNA"/>
</dbReference>
<dbReference type="PROSITE" id="PS51433">
    <property type="entry name" value="PNT"/>
    <property type="match status" value="1"/>
</dbReference>
<evidence type="ECO:0000256" key="2">
    <source>
        <dbReference type="ARBA" id="ARBA00005562"/>
    </source>
</evidence>
<dbReference type="InterPro" id="IPR013761">
    <property type="entry name" value="SAM/pointed_sf"/>
</dbReference>
<dbReference type="InterPro" id="IPR000418">
    <property type="entry name" value="Ets_dom"/>
</dbReference>
<dbReference type="SMART" id="SM00251">
    <property type="entry name" value="SAM_PNT"/>
    <property type="match status" value="1"/>
</dbReference>
<keyword evidence="4 5" id="KW-0539">Nucleus</keyword>
<proteinExistence type="inferred from homology"/>
<dbReference type="Gene3D" id="1.10.150.50">
    <property type="entry name" value="Transcription Factor, Ets-1"/>
    <property type="match status" value="1"/>
</dbReference>
<protein>
    <recommendedName>
        <fullName evidence="11">DNA-binding protein D-ETS-4</fullName>
    </recommendedName>
</protein>
<dbReference type="InterPro" id="IPR036388">
    <property type="entry name" value="WH-like_DNA-bd_sf"/>
</dbReference>
<evidence type="ECO:0008006" key="11">
    <source>
        <dbReference type="Google" id="ProtNLM"/>
    </source>
</evidence>
<dbReference type="GO" id="GO:0030154">
    <property type="term" value="P:cell differentiation"/>
    <property type="evidence" value="ECO:0007669"/>
    <property type="project" value="TreeGrafter"/>
</dbReference>
<dbReference type="GO" id="GO:0000981">
    <property type="term" value="F:DNA-binding transcription factor activity, RNA polymerase II-specific"/>
    <property type="evidence" value="ECO:0007669"/>
    <property type="project" value="TreeGrafter"/>
</dbReference>
<dbReference type="GO" id="GO:0043565">
    <property type="term" value="F:sequence-specific DNA binding"/>
    <property type="evidence" value="ECO:0007669"/>
    <property type="project" value="InterPro"/>
</dbReference>
<evidence type="ECO:0000256" key="5">
    <source>
        <dbReference type="RuleBase" id="RU004019"/>
    </source>
</evidence>
<dbReference type="AlphaFoldDB" id="A0AAV8VYW4"/>
<feature type="domain" description="PNT" evidence="8">
    <location>
        <begin position="382"/>
        <end position="466"/>
    </location>
</feature>
<dbReference type="Pfam" id="PF02198">
    <property type="entry name" value="SAM_PNT"/>
    <property type="match status" value="1"/>
</dbReference>
<dbReference type="Gene3D" id="1.10.10.10">
    <property type="entry name" value="Winged helix-like DNA-binding domain superfamily/Winged helix DNA-binding domain"/>
    <property type="match status" value="1"/>
</dbReference>